<feature type="compositionally biased region" description="Basic and acidic residues" evidence="1">
    <location>
        <begin position="404"/>
        <end position="417"/>
    </location>
</feature>
<protein>
    <recommendedName>
        <fullName evidence="4">Dystrophin</fullName>
    </recommendedName>
</protein>
<accession>A0AAV1LIW3</accession>
<feature type="compositionally biased region" description="Low complexity" evidence="1">
    <location>
        <begin position="447"/>
        <end position="459"/>
    </location>
</feature>
<name>A0AAV1LIW3_9NEOP</name>
<proteinExistence type="predicted"/>
<keyword evidence="3" id="KW-1185">Reference proteome</keyword>
<evidence type="ECO:0000313" key="2">
    <source>
        <dbReference type="EMBL" id="CAK1594222.1"/>
    </source>
</evidence>
<dbReference type="InterPro" id="IPR018159">
    <property type="entry name" value="Spectrin/alpha-actinin"/>
</dbReference>
<organism evidence="2 3">
    <name type="scientific">Parnassius mnemosyne</name>
    <name type="common">clouded apollo</name>
    <dbReference type="NCBI Taxonomy" id="213953"/>
    <lineage>
        <taxon>Eukaryota</taxon>
        <taxon>Metazoa</taxon>
        <taxon>Ecdysozoa</taxon>
        <taxon>Arthropoda</taxon>
        <taxon>Hexapoda</taxon>
        <taxon>Insecta</taxon>
        <taxon>Pterygota</taxon>
        <taxon>Neoptera</taxon>
        <taxon>Endopterygota</taxon>
        <taxon>Lepidoptera</taxon>
        <taxon>Glossata</taxon>
        <taxon>Ditrysia</taxon>
        <taxon>Papilionoidea</taxon>
        <taxon>Papilionidae</taxon>
        <taxon>Parnassiinae</taxon>
        <taxon>Parnassini</taxon>
        <taxon>Parnassius</taxon>
        <taxon>Driopa</taxon>
    </lineage>
</organism>
<feature type="compositionally biased region" description="Low complexity" evidence="1">
    <location>
        <begin position="394"/>
        <end position="403"/>
    </location>
</feature>
<reference evidence="2 3" key="1">
    <citation type="submission" date="2023-11" db="EMBL/GenBank/DDBJ databases">
        <authorList>
            <person name="Hedman E."/>
            <person name="Englund M."/>
            <person name="Stromberg M."/>
            <person name="Nyberg Akerstrom W."/>
            <person name="Nylinder S."/>
            <person name="Jareborg N."/>
            <person name="Kallberg Y."/>
            <person name="Kronander E."/>
        </authorList>
    </citation>
    <scope>NUCLEOTIDE SEQUENCE [LARGE SCALE GENOMIC DNA]</scope>
</reference>
<feature type="region of interest" description="Disordered" evidence="1">
    <location>
        <begin position="394"/>
        <end position="417"/>
    </location>
</feature>
<dbReference type="GO" id="GO:0005737">
    <property type="term" value="C:cytoplasm"/>
    <property type="evidence" value="ECO:0007669"/>
    <property type="project" value="UniProtKB-ARBA"/>
</dbReference>
<dbReference type="CDD" id="cd00176">
    <property type="entry name" value="SPEC"/>
    <property type="match status" value="1"/>
</dbReference>
<dbReference type="InterPro" id="IPR002017">
    <property type="entry name" value="Spectrin_repeat"/>
</dbReference>
<evidence type="ECO:0008006" key="4">
    <source>
        <dbReference type="Google" id="ProtNLM"/>
    </source>
</evidence>
<evidence type="ECO:0000313" key="3">
    <source>
        <dbReference type="Proteomes" id="UP001314205"/>
    </source>
</evidence>
<evidence type="ECO:0000256" key="1">
    <source>
        <dbReference type="SAM" id="MobiDB-lite"/>
    </source>
</evidence>
<dbReference type="Proteomes" id="UP001314205">
    <property type="component" value="Unassembled WGS sequence"/>
</dbReference>
<gene>
    <name evidence="2" type="ORF">PARMNEM_LOCUS13894</name>
</gene>
<feature type="compositionally biased region" description="Low complexity" evidence="1">
    <location>
        <begin position="477"/>
        <end position="492"/>
    </location>
</feature>
<dbReference type="AlphaFoldDB" id="A0AAV1LIW3"/>
<feature type="region of interest" description="Disordered" evidence="1">
    <location>
        <begin position="447"/>
        <end position="492"/>
    </location>
</feature>
<dbReference type="SMART" id="SM00150">
    <property type="entry name" value="SPEC"/>
    <property type="match status" value="2"/>
</dbReference>
<dbReference type="Pfam" id="PF00435">
    <property type="entry name" value="Spectrin"/>
    <property type="match status" value="2"/>
</dbReference>
<comment type="caution">
    <text evidence="2">The sequence shown here is derived from an EMBL/GenBank/DDBJ whole genome shotgun (WGS) entry which is preliminary data.</text>
</comment>
<dbReference type="Gene3D" id="1.20.58.60">
    <property type="match status" value="2"/>
</dbReference>
<sequence length="492" mass="54274">MCAQSTPASRPLSSATTLSELGGYGAALEEALAWLLEAEERLAAQPDPACPTSPTDTTPPHQDLAALKHHFHAHERFLLELSEQQCRIGGVLEEGARLVRDAALSRDEVNEVRLQMRLLNERWEQLRRGAMQRQASVHAALMQAQHHHLQRFRQWLTETEDRMSRMEAEGAEGVEGEDAEGAEGALAAVRALHDDLRRQQPLVDALADCVVVVDDDAHDDGVAEIEDQLRALGERWSHACRWTLARRARLARQAALAARRAAASQLEHALKQMEANPVNEIGEVLERIQELQRVKHGVRLEQRAVAQLLQSHAHEQFQAHESHGDQEPDPALAEETEALLDRLDALLLILDVQASRIRDLGFEFDIDTTEETMEMPTPMDADTSTVTTTMRVETTTTTTATTTSDDHTASKKPRLGDEGARHFQAFDSWARDAQQQLQHCRQLENAAGAVEGPPAAARAVPRESRDQTAKASPTPLRPSGAPAGGRPSPTLL</sequence>
<dbReference type="SUPFAM" id="SSF46966">
    <property type="entry name" value="Spectrin repeat"/>
    <property type="match status" value="2"/>
</dbReference>
<dbReference type="EMBL" id="CAVLGL010000089">
    <property type="protein sequence ID" value="CAK1594222.1"/>
    <property type="molecule type" value="Genomic_DNA"/>
</dbReference>